<feature type="region of interest" description="Disordered" evidence="1">
    <location>
        <begin position="1"/>
        <end position="29"/>
    </location>
</feature>
<dbReference type="Gene3D" id="1.25.40.10">
    <property type="entry name" value="Tetratricopeptide repeat domain"/>
    <property type="match status" value="1"/>
</dbReference>
<dbReference type="Pfam" id="PF13181">
    <property type="entry name" value="TPR_8"/>
    <property type="match status" value="2"/>
</dbReference>
<dbReference type="InterPro" id="IPR039340">
    <property type="entry name" value="Tfc4/TFIIIC-102/Sfc4"/>
</dbReference>
<sequence>MRRKNRSSSRNSSSKPPRKRGRPRREEPAIEGYDLDQCTHLPDERFLIRQADMLHAEKEWDQYVRCVRTLLTPHFYQVHLGKIIIRTKRKNQQLGLDNGLRNAAICTLRGTAWEKFVMCLGAVASREKRCVDELKGTQLHDYAFKLMEVLHEQRRFHEMLCVCCYAFLTATGRSTGRRFLLLLFYCSVRAESWTLSFEYLYWFHQSALLSKFRCGWNRELLSTRIFNALNFVFCHSRDVSVHDYIVEFFEDVPGDWILRMISGNKALISGAYRHALGEYLQVWESMERQKSPLVGMLLGVTFLNIACVDQARNPENMAVRALAFMRQYEKLRGECQETLYNIGRMFHQMGMTSMAIHFYERLLNDSQAPKVWVVDEETGEKRAEVKEQYDLKPLAAHNLSLIYESCGNFGAARAVLEKYCVV</sequence>
<dbReference type="EMBL" id="JAUCMV010000003">
    <property type="protein sequence ID" value="KAK0413080.1"/>
    <property type="molecule type" value="Genomic_DNA"/>
</dbReference>
<dbReference type="InterPro" id="IPR019734">
    <property type="entry name" value="TPR_rpt"/>
</dbReference>
<dbReference type="InterPro" id="IPR011990">
    <property type="entry name" value="TPR-like_helical_dom_sf"/>
</dbReference>
<gene>
    <name evidence="2" type="ORF">QR680_006587</name>
</gene>
<dbReference type="AlphaFoldDB" id="A0AA39HVW4"/>
<reference evidence="2" key="1">
    <citation type="submission" date="2023-06" db="EMBL/GenBank/DDBJ databases">
        <title>Genomic analysis of the entomopathogenic nematode Steinernema hermaphroditum.</title>
        <authorList>
            <person name="Schwarz E.M."/>
            <person name="Heppert J.K."/>
            <person name="Baniya A."/>
            <person name="Schwartz H.T."/>
            <person name="Tan C.-H."/>
            <person name="Antoshechkin I."/>
            <person name="Sternberg P.W."/>
            <person name="Goodrich-Blair H."/>
            <person name="Dillman A.R."/>
        </authorList>
    </citation>
    <scope>NUCLEOTIDE SEQUENCE</scope>
    <source>
        <strain evidence="2">PS9179</strain>
        <tissue evidence="2">Whole animal</tissue>
    </source>
</reference>
<dbReference type="PANTHER" id="PTHR23082">
    <property type="entry name" value="TRANSCRIPTION INITIATION FACTOR IIIC TFIIIC , POLYPEPTIDE 3-RELATED"/>
    <property type="match status" value="1"/>
</dbReference>
<protein>
    <submittedName>
        <fullName evidence="2">Uncharacterized protein</fullName>
    </submittedName>
</protein>
<comment type="caution">
    <text evidence="2">The sequence shown here is derived from an EMBL/GenBank/DDBJ whole genome shotgun (WGS) entry which is preliminary data.</text>
</comment>
<evidence type="ECO:0000256" key="1">
    <source>
        <dbReference type="SAM" id="MobiDB-lite"/>
    </source>
</evidence>
<proteinExistence type="predicted"/>
<name>A0AA39HVW4_9BILA</name>
<dbReference type="Proteomes" id="UP001175271">
    <property type="component" value="Unassembled WGS sequence"/>
</dbReference>
<dbReference type="SUPFAM" id="SSF48452">
    <property type="entry name" value="TPR-like"/>
    <property type="match status" value="1"/>
</dbReference>
<accession>A0AA39HVW4</accession>
<evidence type="ECO:0000313" key="2">
    <source>
        <dbReference type="EMBL" id="KAK0413080.1"/>
    </source>
</evidence>
<dbReference type="GO" id="GO:0006383">
    <property type="term" value="P:transcription by RNA polymerase III"/>
    <property type="evidence" value="ECO:0007669"/>
    <property type="project" value="InterPro"/>
</dbReference>
<organism evidence="2 3">
    <name type="scientific">Steinernema hermaphroditum</name>
    <dbReference type="NCBI Taxonomy" id="289476"/>
    <lineage>
        <taxon>Eukaryota</taxon>
        <taxon>Metazoa</taxon>
        <taxon>Ecdysozoa</taxon>
        <taxon>Nematoda</taxon>
        <taxon>Chromadorea</taxon>
        <taxon>Rhabditida</taxon>
        <taxon>Tylenchina</taxon>
        <taxon>Panagrolaimomorpha</taxon>
        <taxon>Strongyloidoidea</taxon>
        <taxon>Steinernematidae</taxon>
        <taxon>Steinernema</taxon>
    </lineage>
</organism>
<keyword evidence="3" id="KW-1185">Reference proteome</keyword>
<dbReference type="PANTHER" id="PTHR23082:SF0">
    <property type="entry name" value="GENERAL TRANSCRIPTION FACTOR 3C POLYPEPTIDE 3"/>
    <property type="match status" value="1"/>
</dbReference>
<dbReference type="GO" id="GO:0000127">
    <property type="term" value="C:transcription factor TFIIIC complex"/>
    <property type="evidence" value="ECO:0007669"/>
    <property type="project" value="TreeGrafter"/>
</dbReference>
<evidence type="ECO:0000313" key="3">
    <source>
        <dbReference type="Proteomes" id="UP001175271"/>
    </source>
</evidence>